<reference evidence="1" key="1">
    <citation type="submission" date="2022-07" db="EMBL/GenBank/DDBJ databases">
        <title>Genome Sequence of Leucocoprinus birnbaumii.</title>
        <authorList>
            <person name="Buettner E."/>
        </authorList>
    </citation>
    <scope>NUCLEOTIDE SEQUENCE</scope>
    <source>
        <strain evidence="1">VT141</strain>
    </source>
</reference>
<name>A0AAD5YWJ6_9AGAR</name>
<gene>
    <name evidence="1" type="ORF">NP233_g3293</name>
</gene>
<sequence length="136" mass="15796">MGLSDDAFKFFPTIAYQLALRFPSYESLLRHKFRRNTSLLSKCLETQLHELIVDPFRQLDPYNLQIGNRRLSFVGEPDRCQDSRGRLEILRLIEESKRELPFRWVIFGSLRLAGQLVEPTVISVESSQLFSGSYKG</sequence>
<organism evidence="1 2">
    <name type="scientific">Leucocoprinus birnbaumii</name>
    <dbReference type="NCBI Taxonomy" id="56174"/>
    <lineage>
        <taxon>Eukaryota</taxon>
        <taxon>Fungi</taxon>
        <taxon>Dikarya</taxon>
        <taxon>Basidiomycota</taxon>
        <taxon>Agaricomycotina</taxon>
        <taxon>Agaricomycetes</taxon>
        <taxon>Agaricomycetidae</taxon>
        <taxon>Agaricales</taxon>
        <taxon>Agaricineae</taxon>
        <taxon>Agaricaceae</taxon>
        <taxon>Leucocoprinus</taxon>
    </lineage>
</organism>
<dbReference type="Proteomes" id="UP001213000">
    <property type="component" value="Unassembled WGS sequence"/>
</dbReference>
<keyword evidence="2" id="KW-1185">Reference proteome</keyword>
<protein>
    <submittedName>
        <fullName evidence="1">Uncharacterized protein</fullName>
    </submittedName>
</protein>
<proteinExistence type="predicted"/>
<dbReference type="EMBL" id="JANIEX010000155">
    <property type="protein sequence ID" value="KAJ3572122.1"/>
    <property type="molecule type" value="Genomic_DNA"/>
</dbReference>
<comment type="caution">
    <text evidence="1">The sequence shown here is derived from an EMBL/GenBank/DDBJ whole genome shotgun (WGS) entry which is preliminary data.</text>
</comment>
<accession>A0AAD5YWJ6</accession>
<evidence type="ECO:0000313" key="1">
    <source>
        <dbReference type="EMBL" id="KAJ3572122.1"/>
    </source>
</evidence>
<evidence type="ECO:0000313" key="2">
    <source>
        <dbReference type="Proteomes" id="UP001213000"/>
    </source>
</evidence>
<dbReference type="AlphaFoldDB" id="A0AAD5YWJ6"/>